<accession>A0A515MKB7</accession>
<dbReference type="EMBL" id="MK967393">
    <property type="protein sequence ID" value="QDM57064.1"/>
    <property type="molecule type" value="Genomic_DNA"/>
</dbReference>
<evidence type="ECO:0000313" key="2">
    <source>
        <dbReference type="Proteomes" id="UP000319882"/>
    </source>
</evidence>
<dbReference type="KEGG" id="vg:55618889"/>
<proteinExistence type="predicted"/>
<evidence type="ECO:0000313" key="1">
    <source>
        <dbReference type="EMBL" id="QDM57064.1"/>
    </source>
</evidence>
<organism evidence="1 2">
    <name type="scientific">Rhodococcus phage Whack</name>
    <dbReference type="NCBI Taxonomy" id="2591132"/>
    <lineage>
        <taxon>Viruses</taxon>
        <taxon>Duplodnaviria</taxon>
        <taxon>Heunggongvirae</taxon>
        <taxon>Uroviricota</taxon>
        <taxon>Caudoviricetes</taxon>
        <taxon>Whackvirus</taxon>
        <taxon>Whackvirus whack</taxon>
    </lineage>
</organism>
<dbReference type="RefSeq" id="YP_009848391.1">
    <property type="nucleotide sequence ID" value="NC_048784.1"/>
</dbReference>
<name>A0A515MKB7_9CAUD</name>
<gene>
    <name evidence="1" type="primary">1</name>
    <name evidence="1" type="ORF">SEA_WHACK_1</name>
</gene>
<dbReference type="GeneID" id="55618889"/>
<protein>
    <submittedName>
        <fullName evidence="1">Terminase small subunit</fullName>
    </submittedName>
</protein>
<sequence length="116" mass="13102">MNDEANSLGTGGRQLFDEMSLEEDSYELTSLIVETCRVKDRLDLCHRVLSGEKALWMRLVPSRGDSTVLEVRIDSAAQESRQLLTVYRQMLAEIKRRRADDVEPGADGYGNPLDDL</sequence>
<dbReference type="Proteomes" id="UP000319882">
    <property type="component" value="Segment"/>
</dbReference>
<reference evidence="1 2" key="1">
    <citation type="submission" date="2019-05" db="EMBL/GenBank/DDBJ databases">
        <authorList>
            <person name="Beaulieu J."/>
            <person name="Cox M."/>
            <person name="Nazim E."/>
            <person name="Robinson Z."/>
            <person name="Molloy S.D."/>
            <person name="Garlena R.A."/>
            <person name="Russell D.A."/>
            <person name="Pope W.H."/>
            <person name="Jacobs-Sera D."/>
            <person name="Hatfull G.F."/>
        </authorList>
    </citation>
    <scope>NUCLEOTIDE SEQUENCE [LARGE SCALE GENOMIC DNA]</scope>
</reference>
<keyword evidence="2" id="KW-1185">Reference proteome</keyword>